<feature type="region of interest" description="Disordered" evidence="2">
    <location>
        <begin position="1830"/>
        <end position="1870"/>
    </location>
</feature>
<evidence type="ECO:0000256" key="2">
    <source>
        <dbReference type="SAM" id="MobiDB-lite"/>
    </source>
</evidence>
<evidence type="ECO:0000313" key="5">
    <source>
        <dbReference type="EMBL" id="AFI69152.1"/>
    </source>
</evidence>
<dbReference type="SMART" id="SM01360">
    <property type="entry name" value="A2M"/>
    <property type="match status" value="1"/>
</dbReference>
<organism evidence="5 6">
    <name type="scientific">Burkholderia pseudomallei (strain 1026b)</name>
    <dbReference type="NCBI Taxonomy" id="884204"/>
    <lineage>
        <taxon>Bacteria</taxon>
        <taxon>Pseudomonadati</taxon>
        <taxon>Pseudomonadota</taxon>
        <taxon>Betaproteobacteria</taxon>
        <taxon>Burkholderiales</taxon>
        <taxon>Burkholderiaceae</taxon>
        <taxon>Burkholderia</taxon>
        <taxon>pseudomallei group</taxon>
    </lineage>
</organism>
<feature type="domain" description="Alpha-2-macroglobulin bait region" evidence="3">
    <location>
        <begin position="1062"/>
        <end position="1246"/>
    </location>
</feature>
<dbReference type="SMART" id="SM01359">
    <property type="entry name" value="A2M_N_2"/>
    <property type="match status" value="1"/>
</dbReference>
<dbReference type="RefSeq" id="WP_004553306.1">
    <property type="nucleotide sequence ID" value="NC_017832.1"/>
</dbReference>
<feature type="compositionally biased region" description="Pro residues" evidence="2">
    <location>
        <begin position="1839"/>
        <end position="1850"/>
    </location>
</feature>
<evidence type="ECO:0000259" key="3">
    <source>
        <dbReference type="SMART" id="SM01359"/>
    </source>
</evidence>
<comment type="similarity">
    <text evidence="1">Belongs to the protease inhibitor I39 (alpha-2-macroglobulin) family. Bacterial alpha-2-macroglobulin subfamily.</text>
</comment>
<evidence type="ECO:0000259" key="4">
    <source>
        <dbReference type="SMART" id="SM01360"/>
    </source>
</evidence>
<dbReference type="InterPro" id="IPR001599">
    <property type="entry name" value="Macroglobln_a2"/>
</dbReference>
<evidence type="ECO:0000313" key="6">
    <source>
        <dbReference type="Proteomes" id="UP000010087"/>
    </source>
</evidence>
<dbReference type="GO" id="GO:0004866">
    <property type="term" value="F:endopeptidase inhibitor activity"/>
    <property type="evidence" value="ECO:0007669"/>
    <property type="project" value="InterPro"/>
</dbReference>
<dbReference type="InterPro" id="IPR041246">
    <property type="entry name" value="Bact_MG10"/>
</dbReference>
<feature type="compositionally biased region" description="Basic and acidic residues" evidence="2">
    <location>
        <begin position="861"/>
        <end position="870"/>
    </location>
</feature>
<dbReference type="PATRIC" id="fig|884204.3.peg.5116"/>
<feature type="domain" description="Alpha-2-macroglobulin" evidence="4">
    <location>
        <begin position="1304"/>
        <end position="1394"/>
    </location>
</feature>
<sequence length="2049" mass="218698">MKHDDKHNKPGHPNPSILRLLARVGAPAALGAAAALSLHADAARTVNVSPQGTVAEVRQAVVKFDEAMVAFGSASTPDPARLACADPAAARGHGRWLDEKTWAYDFENDLPPGVRCTVALNDTLRSAAGHAVTGPRRFAFQTGGPFPVAVRPGAREIEERQVFVVKLNGPADERSALASIWCEAAGIGNRIPVAPADAPTRAALLDHFHWKKDAARVLTLACAQALPAGAKMQLVYGRGVASPSGIANDTERRYDFTVRAPFAASFSCERENAKAPCTPLRPLTLSFNAPVARRAAGEIRLRGPHGAVEPFFKPDDRAEEVTSVQFAAPLPAQAALTIELPPALRDVTGRTLSNADLFPLATRTAPMPPLAKFSSGTFGIVERFAEPDSPALVPVTLRNVEADLRIAGLNAGGAQFSNLKVENDSEIRRWMQLVERFDGRAMSVESIDKLRPGLLARGQHPVYVPLAAGERAPKPQHRQIDIRSLSLLAGEPGVRTLTLPKADPKALRPFEIVGVPIDKPGFHVLELASPALGRSLLAKPAKMYVRTAVLVTNLGVHLKLGRENSVVWVTTLDKGKPVPNAQVRVSDCNGDEIAAGRTNALGLVTIDAPLEPKRACDSSNGDGDYFVSARVDDPKTGPDMAFVRSSWNRGIESWRFNVPTDMSDTPTVRAHTVFDRTLVRAGETVSMKHFVREETLRGLAFPPRYPSRATIRHLGSGQTYRVPLAWAADHTADTRFALPAAAKLGEYSVELEDGPEDAPSASYYGGSFRVEAFRLPVFKGSIGVRDAKASPLVGAKDAPLAVQIDYVSGGGASNLPVQVSALVKRAEPPFAERYPDFGFEPYRPQTQDATADDEDTQDGENASRDTDPDATKLIADKIALTLDRTGSGALTLKGLPAVDAPKRVALEATFADPNGEVQTIRGDAMLWPAAVVAGIQAGHWVSVGQRVPVQALVVDLQGRPRASAAVEIKGVARVTTSSRKRMVGGFYAYDNQSDTRELGVLCSGKTDAQGRLACDATLSQAGNVQLIAVAKDGNGRASNASTSVWVTREDDLWFGGENTDRIDVIPEKASYEPGDTARFQVRMPFRHATALVAVERGGVMQTRVVELNGKNPTVDLKVGDTWGPNVYVSVLALRGRLRDVPWYSFFTWGWKAPLEWARAFWREGRRYEAPSALVDLSKPAFRYGLGEIKVGTGAHRLGVAVTTDAARYPVRGTAHARVKVTLPDGKPAPAGTQIALAAVDEALLELMPNRSWDLLDAMLQRRAYGVETATAQMEIVGRRHFGRKAVPAGGGGGMAPTRELFDTLLLWNPRVTLDANGSASVDVPLNDALTRFRIVAIAATGAERFGTGSATIRSTQDLQLISGLPPLVREGDAFRAQVTVRNTTERKMDVVVTPRVPGIDAAPRKISLAPDSAQEIAWDVTVPETALDAAGALNWRIEAAEQGGKRAADALALAQKVVPALPVTVQQATLAQVDGTLSVPVAPPAGAMPDARGGIAVSLQSTLADGLPGVRRWFERYPYRCLEQQASRAIGLRDAAQWQALAARMPVYLDRDGLASYFPPSSDDAHSGSPPLSAYLLVLADEASRADARFALPEDVRTQLEAGLARFVEGRIERDAWAPRQDRDLRKLAAIEALSRYGAAQGRMLGSIEIAPNQWPTSAVLDYHAILTRVKDIARRDEKRAQAEQILRARLAYQGTQLVFSTARGDDLWWLMTSNETNAARLALAFAGEAGWKDEMPRVAAGLLALQKNGAWQTTTANALGLLALERFSRTYERAPVAGATKIALGGDTRSIAWSQPAGAGGATVATGATGAAATAGAALASGASASAAAKPAATQSRTPPPSSGTPPPSAATRAAAAHSVTLPWPRGARTPGTLSIVHEGSGRPWATIESLAAVPVRAPFAAGYRIAKTVTPVSPAVSGALTRGDVLRVRLDIDAQSDMTWVVVNDPIPAGATILGSGLGRDSEAATQGEKSPDGAWPAFVERDFDGYRAYYDYLPKGKLTVEYTVRVNNVGTFGLPPTRVEALYAPSVYGLWPNPPMTVKPAVASKP</sequence>
<reference evidence="5 6" key="1">
    <citation type="journal article" date="2012" name="PLoS ONE">
        <title>Evolution of Burkholderia pseudomallei in recurrent melioidosis.</title>
        <authorList>
            <person name="Hayden H.S."/>
            <person name="Lim R."/>
            <person name="Brittnacher M.J."/>
            <person name="Sims E.H."/>
            <person name="Ramage E.R."/>
            <person name="Fong C."/>
            <person name="Wu Z."/>
            <person name="Crist E."/>
            <person name="Chang J."/>
            <person name="Zhou Y."/>
            <person name="Radey M."/>
            <person name="Rohmer L."/>
            <person name="Haugen E."/>
            <person name="Gillett W."/>
            <person name="Wuthiekanun V."/>
            <person name="Peacock S.J."/>
            <person name="Kaul R."/>
            <person name="Miller S.I."/>
            <person name="Manoil C."/>
            <person name="Jacobs M.A."/>
        </authorList>
    </citation>
    <scope>NUCLEOTIDE SEQUENCE [LARGE SCALE GENOMIC DNA]</scope>
    <source>
        <strain evidence="5 6">1026b</strain>
    </source>
</reference>
<dbReference type="InterPro" id="IPR011625">
    <property type="entry name" value="A2M_N_BRD"/>
</dbReference>
<dbReference type="InterPro" id="IPR051802">
    <property type="entry name" value="YfhM-like"/>
</dbReference>
<dbReference type="EMBL" id="CP002834">
    <property type="protein sequence ID" value="AFI69152.1"/>
    <property type="molecule type" value="Genomic_DNA"/>
</dbReference>
<dbReference type="Pfam" id="PF07703">
    <property type="entry name" value="A2M_BRD"/>
    <property type="match status" value="1"/>
</dbReference>
<dbReference type="Pfam" id="PF11974">
    <property type="entry name" value="bMG3"/>
    <property type="match status" value="1"/>
</dbReference>
<proteinExistence type="inferred from homology"/>
<dbReference type="InterPro" id="IPR021868">
    <property type="entry name" value="Alpha_2_Macroglob_MG3"/>
</dbReference>
<dbReference type="InterPro" id="IPR002890">
    <property type="entry name" value="MG2"/>
</dbReference>
<dbReference type="Pfam" id="PF00207">
    <property type="entry name" value="A2M"/>
    <property type="match status" value="1"/>
</dbReference>
<feature type="region of interest" description="Disordered" evidence="2">
    <location>
        <begin position="834"/>
        <end position="870"/>
    </location>
</feature>
<dbReference type="Pfam" id="PF01835">
    <property type="entry name" value="MG2"/>
    <property type="match status" value="1"/>
</dbReference>
<accession>A0A0H3HTE8</accession>
<dbReference type="Proteomes" id="UP000010087">
    <property type="component" value="Chromosome 2"/>
</dbReference>
<gene>
    <name evidence="5" type="ordered locus">BP1026B_II0899</name>
</gene>
<name>A0A0H3HTE8_BURP2</name>
<protein>
    <submittedName>
        <fullName evidence="5">Alpha-2-macroglobulin family protein</fullName>
    </submittedName>
</protein>
<dbReference type="PANTHER" id="PTHR40094:SF1">
    <property type="entry name" value="UBIQUITIN DOMAIN-CONTAINING PROTEIN"/>
    <property type="match status" value="1"/>
</dbReference>
<evidence type="ECO:0000256" key="1">
    <source>
        <dbReference type="ARBA" id="ARBA00010556"/>
    </source>
</evidence>
<dbReference type="PANTHER" id="PTHR40094">
    <property type="entry name" value="ALPHA-2-MACROGLOBULIN HOMOLOG"/>
    <property type="match status" value="1"/>
</dbReference>
<dbReference type="KEGG" id="bpz:BP1026B_II0899"/>
<dbReference type="Pfam" id="PF17973">
    <property type="entry name" value="bMG10"/>
    <property type="match status" value="1"/>
</dbReference>